<proteinExistence type="predicted"/>
<evidence type="ECO:0000313" key="2">
    <source>
        <dbReference type="EMBL" id="KAA6354291.1"/>
    </source>
</evidence>
<dbReference type="AlphaFoldDB" id="A0A5J4T9E7"/>
<name>A0A5J4T9E7_9EUKA</name>
<sequence>MVRIWLLYLRLRAELLLNNEAVAVYADTEYDCYVYGLEYPLLLYAQKLSTEQLGVIIYAYGGSGNDVSYEGTSCLSQLGWKIVMILVGAGEELDVLSVESVIFQVDLGEHFLGCEILLYILFALIHLF</sequence>
<comment type="caution">
    <text evidence="2">The sequence shown here is derived from an EMBL/GenBank/DDBJ whole genome shotgun (WGS) entry which is preliminary data.</text>
</comment>
<accession>A0A5J4T9E7</accession>
<keyword evidence="1" id="KW-0732">Signal</keyword>
<feature type="signal peptide" evidence="1">
    <location>
        <begin position="1"/>
        <end position="26"/>
    </location>
</feature>
<reference evidence="2 3" key="1">
    <citation type="submission" date="2019-03" db="EMBL/GenBank/DDBJ databases">
        <title>Single cell metagenomics reveals metabolic interactions within the superorganism composed of flagellate Streblomastix strix and complex community of Bacteroidetes bacteria on its surface.</title>
        <authorList>
            <person name="Treitli S.C."/>
            <person name="Kolisko M."/>
            <person name="Husnik F."/>
            <person name="Keeling P."/>
            <person name="Hampl V."/>
        </authorList>
    </citation>
    <scope>NUCLEOTIDE SEQUENCE [LARGE SCALE GENOMIC DNA]</scope>
    <source>
        <strain evidence="2">ST1C</strain>
    </source>
</reference>
<organism evidence="2 3">
    <name type="scientific">Streblomastix strix</name>
    <dbReference type="NCBI Taxonomy" id="222440"/>
    <lineage>
        <taxon>Eukaryota</taxon>
        <taxon>Metamonada</taxon>
        <taxon>Preaxostyla</taxon>
        <taxon>Oxymonadida</taxon>
        <taxon>Streblomastigidae</taxon>
        <taxon>Streblomastix</taxon>
    </lineage>
</organism>
<dbReference type="EMBL" id="SNRW01036574">
    <property type="protein sequence ID" value="KAA6354291.1"/>
    <property type="molecule type" value="Genomic_DNA"/>
</dbReference>
<feature type="chain" id="PRO_5023903644" evidence="1">
    <location>
        <begin position="27"/>
        <end position="128"/>
    </location>
</feature>
<evidence type="ECO:0000313" key="3">
    <source>
        <dbReference type="Proteomes" id="UP000324800"/>
    </source>
</evidence>
<gene>
    <name evidence="2" type="ORF">EZS28_050182</name>
</gene>
<evidence type="ECO:0000256" key="1">
    <source>
        <dbReference type="SAM" id="SignalP"/>
    </source>
</evidence>
<dbReference type="Proteomes" id="UP000324800">
    <property type="component" value="Unassembled WGS sequence"/>
</dbReference>
<protein>
    <submittedName>
        <fullName evidence="2">Uncharacterized protein</fullName>
    </submittedName>
</protein>